<name>A0A8J3NUQ1_9ACTN</name>
<protein>
    <submittedName>
        <fullName evidence="2">Uncharacterized protein</fullName>
    </submittedName>
</protein>
<feature type="signal peptide" evidence="1">
    <location>
        <begin position="1"/>
        <end position="32"/>
    </location>
</feature>
<proteinExistence type="predicted"/>
<gene>
    <name evidence="2" type="ORF">Cch02nite_65450</name>
</gene>
<dbReference type="RefSeq" id="WP_191840420.1">
    <property type="nucleotide sequence ID" value="NZ_BAAALB010000022.1"/>
</dbReference>
<dbReference type="Proteomes" id="UP000619293">
    <property type="component" value="Unassembled WGS sequence"/>
</dbReference>
<feature type="chain" id="PRO_5035321933" evidence="1">
    <location>
        <begin position="33"/>
        <end position="136"/>
    </location>
</feature>
<dbReference type="AlphaFoldDB" id="A0A8J3NUQ1"/>
<dbReference type="EMBL" id="BONG01000056">
    <property type="protein sequence ID" value="GIF93101.1"/>
    <property type="molecule type" value="Genomic_DNA"/>
</dbReference>
<evidence type="ECO:0000313" key="2">
    <source>
        <dbReference type="EMBL" id="GIF93101.1"/>
    </source>
</evidence>
<reference evidence="2 3" key="1">
    <citation type="submission" date="2021-01" db="EMBL/GenBank/DDBJ databases">
        <title>Whole genome shotgun sequence of Catellatospora chokoriensis NBRC 107358.</title>
        <authorList>
            <person name="Komaki H."/>
            <person name="Tamura T."/>
        </authorList>
    </citation>
    <scope>NUCLEOTIDE SEQUENCE [LARGE SCALE GENOMIC DNA]</scope>
    <source>
        <strain evidence="2 3">NBRC 107358</strain>
    </source>
</reference>
<sequence length="136" mass="14390">MSTKTIKQRALSITAATLLAGGIMLNASPAHAGVDISVKTTDDNPGGSAHFNDLGEYFNVCDDQVDGKRAVAWLEWYSGGFYHVAEVQDANGGNNGCVLYPYDIEIAEGNTVWLTVCLQDGANGTPVFCRTQSGTA</sequence>
<organism evidence="2 3">
    <name type="scientific">Catellatospora chokoriensis</name>
    <dbReference type="NCBI Taxonomy" id="310353"/>
    <lineage>
        <taxon>Bacteria</taxon>
        <taxon>Bacillati</taxon>
        <taxon>Actinomycetota</taxon>
        <taxon>Actinomycetes</taxon>
        <taxon>Micromonosporales</taxon>
        <taxon>Micromonosporaceae</taxon>
        <taxon>Catellatospora</taxon>
    </lineage>
</organism>
<evidence type="ECO:0000313" key="3">
    <source>
        <dbReference type="Proteomes" id="UP000619293"/>
    </source>
</evidence>
<accession>A0A8J3NUQ1</accession>
<keyword evidence="3" id="KW-1185">Reference proteome</keyword>
<keyword evidence="1" id="KW-0732">Signal</keyword>
<comment type="caution">
    <text evidence="2">The sequence shown here is derived from an EMBL/GenBank/DDBJ whole genome shotgun (WGS) entry which is preliminary data.</text>
</comment>
<evidence type="ECO:0000256" key="1">
    <source>
        <dbReference type="SAM" id="SignalP"/>
    </source>
</evidence>